<protein>
    <submittedName>
        <fullName evidence="2">Uncharacterized protein</fullName>
    </submittedName>
</protein>
<feature type="transmembrane region" description="Helical" evidence="1">
    <location>
        <begin position="25"/>
        <end position="44"/>
    </location>
</feature>
<name>A0A101PQP2_STRCK</name>
<proteinExistence type="predicted"/>
<dbReference type="EMBL" id="LMWP01000068">
    <property type="protein sequence ID" value="KUN15901.1"/>
    <property type="molecule type" value="Genomic_DNA"/>
</dbReference>
<keyword evidence="1" id="KW-1133">Transmembrane helix</keyword>
<sequence length="62" mass="6558">MLNTTVMLAQFLFPTDRAPRAWDNVLITVNALFIGAGITANVAFEKAAGRGALSTVPRPGRG</sequence>
<evidence type="ECO:0000313" key="2">
    <source>
        <dbReference type="EMBL" id="KUN15901.1"/>
    </source>
</evidence>
<organism evidence="2 3">
    <name type="scientific">Streptomyces corchorusii</name>
    <name type="common">Streptomyces chibaensis</name>
    <dbReference type="NCBI Taxonomy" id="1903"/>
    <lineage>
        <taxon>Bacteria</taxon>
        <taxon>Bacillati</taxon>
        <taxon>Actinomycetota</taxon>
        <taxon>Actinomycetes</taxon>
        <taxon>Kitasatosporales</taxon>
        <taxon>Streptomycetaceae</taxon>
        <taxon>Streptomyces</taxon>
    </lineage>
</organism>
<dbReference type="Proteomes" id="UP000053398">
    <property type="component" value="Unassembled WGS sequence"/>
</dbReference>
<keyword evidence="1" id="KW-0812">Transmembrane</keyword>
<gene>
    <name evidence="2" type="ORF">AQJ11_42245</name>
</gene>
<dbReference type="AlphaFoldDB" id="A0A101PQP2"/>
<keyword evidence="3" id="KW-1185">Reference proteome</keyword>
<accession>A0A101PQP2</accession>
<evidence type="ECO:0000313" key="3">
    <source>
        <dbReference type="Proteomes" id="UP000053398"/>
    </source>
</evidence>
<reference evidence="2 3" key="1">
    <citation type="submission" date="2015-10" db="EMBL/GenBank/DDBJ databases">
        <title>Draft genome sequence of Streptomyces corchorusii DSM 40340, type strain for the species Streptomyces corchorusii.</title>
        <authorList>
            <person name="Ruckert C."/>
            <person name="Winkler A."/>
            <person name="Kalinowski J."/>
            <person name="Kampfer P."/>
            <person name="Glaeser S."/>
        </authorList>
    </citation>
    <scope>NUCLEOTIDE SEQUENCE [LARGE SCALE GENOMIC DNA]</scope>
    <source>
        <strain evidence="2 3">DSM 40340</strain>
    </source>
</reference>
<keyword evidence="1" id="KW-0472">Membrane</keyword>
<comment type="caution">
    <text evidence="2">The sequence shown here is derived from an EMBL/GenBank/DDBJ whole genome shotgun (WGS) entry which is preliminary data.</text>
</comment>
<evidence type="ECO:0000256" key="1">
    <source>
        <dbReference type="SAM" id="Phobius"/>
    </source>
</evidence>